<dbReference type="PANTHER" id="PTHR11662:SF405">
    <property type="entry name" value="PROTEIN CBG12249"/>
    <property type="match status" value="1"/>
</dbReference>
<evidence type="ECO:0000256" key="1">
    <source>
        <dbReference type="ARBA" id="ARBA00004141"/>
    </source>
</evidence>
<reference evidence="7" key="1">
    <citation type="submission" date="2023-10" db="EMBL/GenBank/DDBJ databases">
        <title>Genome assembly of Pristionchus species.</title>
        <authorList>
            <person name="Yoshida K."/>
            <person name="Sommer R.J."/>
        </authorList>
    </citation>
    <scope>NUCLEOTIDE SEQUENCE</scope>
    <source>
        <strain evidence="7">RS0144</strain>
    </source>
</reference>
<feature type="non-terminal residue" evidence="7">
    <location>
        <position position="1"/>
    </location>
</feature>
<evidence type="ECO:0000313" key="7">
    <source>
        <dbReference type="EMBL" id="GMS95499.1"/>
    </source>
</evidence>
<evidence type="ECO:0000256" key="3">
    <source>
        <dbReference type="ARBA" id="ARBA00022989"/>
    </source>
</evidence>
<keyword evidence="3 5" id="KW-1133">Transmembrane helix</keyword>
<dbReference type="InterPro" id="IPR011701">
    <property type="entry name" value="MFS"/>
</dbReference>
<gene>
    <name evidence="7" type="ORF">PENTCL1PPCAC_17674</name>
</gene>
<organism evidence="7 8">
    <name type="scientific">Pristionchus entomophagus</name>
    <dbReference type="NCBI Taxonomy" id="358040"/>
    <lineage>
        <taxon>Eukaryota</taxon>
        <taxon>Metazoa</taxon>
        <taxon>Ecdysozoa</taxon>
        <taxon>Nematoda</taxon>
        <taxon>Chromadorea</taxon>
        <taxon>Rhabditida</taxon>
        <taxon>Rhabditina</taxon>
        <taxon>Diplogasteromorpha</taxon>
        <taxon>Diplogasteroidea</taxon>
        <taxon>Neodiplogasteridae</taxon>
        <taxon>Pristionchus</taxon>
    </lineage>
</organism>
<sequence length="442" mass="48399">SAMAISPHPPLWSLRSHRLKISVICMLAMYCMINMGASLGISMVCMVNSTGFEVNRMKESISMESPIVKGCSIEESDEKRRGYEGTLLWEPPMQSLLFSAVYYGGLLTIFISGSIADTFGPKKLLLGAILVISLITVLAPTLAQTNYWLFFVARIGQGMAEGFIVPSVNSLGSQWFAPAEKSSMAALYTSGVQISAATSPIIGSRLCGVNLMSGWPLIFYLFGSMGVLWLASCWFFVSDSPRESRWTSIEERQFLHNSLQTPTIKRATVIPWRSMFTSPAVYACVFANFTMYFCTAIVLNFLPLYFKEELNLSLKRNGMYSIAPFVGQIIAKNLFSILADRMKREKWMSNTATVKIFQSIGSLGTSLILIALATLPSCDRPSIAVALLFIYGILYAAGIPGFFTSMLVIAPAYTGTISSFSMVSAQLGSAIAPNIVSLISYL</sequence>
<comment type="caution">
    <text evidence="7">The sequence shown here is derived from an EMBL/GenBank/DDBJ whole genome shotgun (WGS) entry which is preliminary data.</text>
</comment>
<dbReference type="PROSITE" id="PS50850">
    <property type="entry name" value="MFS"/>
    <property type="match status" value="1"/>
</dbReference>
<evidence type="ECO:0000259" key="6">
    <source>
        <dbReference type="PROSITE" id="PS50850"/>
    </source>
</evidence>
<accession>A0AAV5TN74</accession>
<proteinExistence type="predicted"/>
<dbReference type="Gene3D" id="1.20.1250.20">
    <property type="entry name" value="MFS general substrate transporter like domains"/>
    <property type="match status" value="2"/>
</dbReference>
<evidence type="ECO:0000313" key="8">
    <source>
        <dbReference type="Proteomes" id="UP001432027"/>
    </source>
</evidence>
<feature type="transmembrane region" description="Helical" evidence="5">
    <location>
        <begin position="356"/>
        <end position="377"/>
    </location>
</feature>
<feature type="transmembrane region" description="Helical" evidence="5">
    <location>
        <begin position="383"/>
        <end position="410"/>
    </location>
</feature>
<dbReference type="EMBL" id="BTSX01000004">
    <property type="protein sequence ID" value="GMS95499.1"/>
    <property type="molecule type" value="Genomic_DNA"/>
</dbReference>
<keyword evidence="4 5" id="KW-0472">Membrane</keyword>
<evidence type="ECO:0000256" key="2">
    <source>
        <dbReference type="ARBA" id="ARBA00022692"/>
    </source>
</evidence>
<dbReference type="Proteomes" id="UP001432027">
    <property type="component" value="Unassembled WGS sequence"/>
</dbReference>
<dbReference type="Pfam" id="PF07690">
    <property type="entry name" value="MFS_1"/>
    <property type="match status" value="1"/>
</dbReference>
<dbReference type="InterPro" id="IPR050382">
    <property type="entry name" value="MFS_Na/Anion_cotransporter"/>
</dbReference>
<feature type="non-terminal residue" evidence="7">
    <location>
        <position position="442"/>
    </location>
</feature>
<evidence type="ECO:0000256" key="5">
    <source>
        <dbReference type="SAM" id="Phobius"/>
    </source>
</evidence>
<keyword evidence="2 5" id="KW-0812">Transmembrane</keyword>
<feature type="transmembrane region" description="Helical" evidence="5">
    <location>
        <begin position="422"/>
        <end position="441"/>
    </location>
</feature>
<keyword evidence="8" id="KW-1185">Reference proteome</keyword>
<comment type="subcellular location">
    <subcellularLocation>
        <location evidence="1">Membrane</location>
        <topology evidence="1">Multi-pass membrane protein</topology>
    </subcellularLocation>
</comment>
<feature type="domain" description="Major facilitator superfamily (MFS) profile" evidence="6">
    <location>
        <begin position="26"/>
        <end position="442"/>
    </location>
</feature>
<dbReference type="AlphaFoldDB" id="A0AAV5TN74"/>
<dbReference type="InterPro" id="IPR020846">
    <property type="entry name" value="MFS_dom"/>
</dbReference>
<dbReference type="GO" id="GO:0016020">
    <property type="term" value="C:membrane"/>
    <property type="evidence" value="ECO:0007669"/>
    <property type="project" value="UniProtKB-SubCell"/>
</dbReference>
<name>A0AAV5TN74_9BILA</name>
<feature type="transmembrane region" description="Helical" evidence="5">
    <location>
        <begin position="93"/>
        <end position="112"/>
    </location>
</feature>
<dbReference type="SUPFAM" id="SSF103473">
    <property type="entry name" value="MFS general substrate transporter"/>
    <property type="match status" value="1"/>
</dbReference>
<dbReference type="InterPro" id="IPR036259">
    <property type="entry name" value="MFS_trans_sf"/>
</dbReference>
<dbReference type="GO" id="GO:0006820">
    <property type="term" value="P:monoatomic anion transport"/>
    <property type="evidence" value="ECO:0007669"/>
    <property type="project" value="TreeGrafter"/>
</dbReference>
<feature type="transmembrane region" description="Helical" evidence="5">
    <location>
        <begin position="124"/>
        <end position="143"/>
    </location>
</feature>
<dbReference type="GO" id="GO:0022857">
    <property type="term" value="F:transmembrane transporter activity"/>
    <property type="evidence" value="ECO:0007669"/>
    <property type="project" value="InterPro"/>
</dbReference>
<feature type="transmembrane region" description="Helical" evidence="5">
    <location>
        <begin position="318"/>
        <end position="335"/>
    </location>
</feature>
<feature type="transmembrane region" description="Helical" evidence="5">
    <location>
        <begin position="217"/>
        <end position="237"/>
    </location>
</feature>
<protein>
    <recommendedName>
        <fullName evidence="6">Major facilitator superfamily (MFS) profile domain-containing protein</fullName>
    </recommendedName>
</protein>
<evidence type="ECO:0000256" key="4">
    <source>
        <dbReference type="ARBA" id="ARBA00023136"/>
    </source>
</evidence>
<dbReference type="FunFam" id="1.20.1250.20:FF:000941">
    <property type="entry name" value="Uncharacterized protein"/>
    <property type="match status" value="1"/>
</dbReference>
<dbReference type="FunFam" id="1.20.1250.20:FF:000355">
    <property type="entry name" value="SLC (SoLute Carrier) homolog"/>
    <property type="match status" value="1"/>
</dbReference>
<feature type="transmembrane region" description="Helical" evidence="5">
    <location>
        <begin position="21"/>
        <end position="44"/>
    </location>
</feature>
<dbReference type="PANTHER" id="PTHR11662">
    <property type="entry name" value="SOLUTE CARRIER FAMILY 17"/>
    <property type="match status" value="1"/>
</dbReference>
<feature type="transmembrane region" description="Helical" evidence="5">
    <location>
        <begin position="280"/>
        <end position="306"/>
    </location>
</feature>